<feature type="chain" id="PRO_5043965641" evidence="1">
    <location>
        <begin position="23"/>
        <end position="112"/>
    </location>
</feature>
<keyword evidence="1" id="KW-0732">Signal</keyword>
<sequence>MRVMRVITAVCQCLVWVPLGEDLSLGSQEVGRTVPRSEAMWDLDLGMDLELHLDSTGPRAESQSVVLQTEFLFDSAAGLSLWLWKNPGLDQTWNQGPGLCHRPYVTSLIPGV</sequence>
<evidence type="ECO:0000313" key="2">
    <source>
        <dbReference type="EMBL" id="CAL1593355.1"/>
    </source>
</evidence>
<protein>
    <submittedName>
        <fullName evidence="2">Uncharacterized protein</fullName>
    </submittedName>
</protein>
<organism evidence="2 3">
    <name type="scientific">Knipowitschia caucasica</name>
    <name type="common">Caucasian dwarf goby</name>
    <name type="synonym">Pomatoschistus caucasicus</name>
    <dbReference type="NCBI Taxonomy" id="637954"/>
    <lineage>
        <taxon>Eukaryota</taxon>
        <taxon>Metazoa</taxon>
        <taxon>Chordata</taxon>
        <taxon>Craniata</taxon>
        <taxon>Vertebrata</taxon>
        <taxon>Euteleostomi</taxon>
        <taxon>Actinopterygii</taxon>
        <taxon>Neopterygii</taxon>
        <taxon>Teleostei</taxon>
        <taxon>Neoteleostei</taxon>
        <taxon>Acanthomorphata</taxon>
        <taxon>Gobiaria</taxon>
        <taxon>Gobiiformes</taxon>
        <taxon>Gobioidei</taxon>
        <taxon>Gobiidae</taxon>
        <taxon>Gobiinae</taxon>
        <taxon>Knipowitschia</taxon>
    </lineage>
</organism>
<keyword evidence="3" id="KW-1185">Reference proteome</keyword>
<gene>
    <name evidence="2" type="ORF">KC01_LOCUS22473</name>
</gene>
<proteinExistence type="predicted"/>
<evidence type="ECO:0000256" key="1">
    <source>
        <dbReference type="SAM" id="SignalP"/>
    </source>
</evidence>
<dbReference type="Proteomes" id="UP001497482">
    <property type="component" value="Chromosome 2"/>
</dbReference>
<name>A0AAV2KZB1_KNICA</name>
<reference evidence="2 3" key="1">
    <citation type="submission" date="2024-04" db="EMBL/GenBank/DDBJ databases">
        <authorList>
            <person name="Waldvogel A.-M."/>
            <person name="Schoenle A."/>
        </authorList>
    </citation>
    <scope>NUCLEOTIDE SEQUENCE [LARGE SCALE GENOMIC DNA]</scope>
</reference>
<dbReference type="EMBL" id="OZ035824">
    <property type="protein sequence ID" value="CAL1593355.1"/>
    <property type="molecule type" value="Genomic_DNA"/>
</dbReference>
<dbReference type="AlphaFoldDB" id="A0AAV2KZB1"/>
<feature type="signal peptide" evidence="1">
    <location>
        <begin position="1"/>
        <end position="22"/>
    </location>
</feature>
<evidence type="ECO:0000313" key="3">
    <source>
        <dbReference type="Proteomes" id="UP001497482"/>
    </source>
</evidence>
<accession>A0AAV2KZB1</accession>